<reference evidence="1 2" key="2">
    <citation type="submission" date="2015-10" db="EMBL/GenBank/DDBJ databases">
        <title>Draft Genome Sequence of Prosthecomicrobium hirschii ATCC 27832.</title>
        <authorList>
            <person name="Daniel J."/>
            <person name="Givan S.A."/>
            <person name="Brun Y.V."/>
            <person name="Brown P.J."/>
        </authorList>
    </citation>
    <scope>NUCLEOTIDE SEQUENCE [LARGE SCALE GENOMIC DNA]</scope>
    <source>
        <strain evidence="1 2">16</strain>
    </source>
</reference>
<accession>A0A0P6VJL3</accession>
<keyword evidence="2" id="KW-1185">Reference proteome</keyword>
<dbReference type="AlphaFoldDB" id="A0A0P6VJL3"/>
<comment type="caution">
    <text evidence="1">The sequence shown here is derived from an EMBL/GenBank/DDBJ whole genome shotgun (WGS) entry which is preliminary data.</text>
</comment>
<evidence type="ECO:0000313" key="2">
    <source>
        <dbReference type="Proteomes" id="UP000048984"/>
    </source>
</evidence>
<dbReference type="EMBL" id="LJYW01000001">
    <property type="protein sequence ID" value="KPL52675.1"/>
    <property type="molecule type" value="Genomic_DNA"/>
</dbReference>
<sequence>MVGSIMAGWAAAGSAAAQSTPPAAAEKLPEKMSGDAIKAAWFDGRPFTALSPDGTGFVMTFTPDGKSSRKPTEKKKGLTSATGFWRAIAEGYCSRWSGQNREKCFNVRPGPDKDTVVVRFGQQMMATWKR</sequence>
<name>A0A0P6VJL3_9HYPH</name>
<organism evidence="1 2">
    <name type="scientific">Prosthecodimorpha hirschii</name>
    <dbReference type="NCBI Taxonomy" id="665126"/>
    <lineage>
        <taxon>Bacteria</taxon>
        <taxon>Pseudomonadati</taxon>
        <taxon>Pseudomonadota</taxon>
        <taxon>Alphaproteobacteria</taxon>
        <taxon>Hyphomicrobiales</taxon>
        <taxon>Ancalomicrobiaceae</taxon>
        <taxon>Prosthecodimorpha</taxon>
    </lineage>
</organism>
<reference evidence="1 2" key="1">
    <citation type="submission" date="2015-09" db="EMBL/GenBank/DDBJ databases">
        <authorList>
            <person name="Jackson K.R."/>
            <person name="Lunt B.L."/>
            <person name="Fisher J.N.B."/>
            <person name="Gardner A.V."/>
            <person name="Bailey M.E."/>
            <person name="Deus L.M."/>
            <person name="Earl A.S."/>
            <person name="Gibby P.D."/>
            <person name="Hartmann K.A."/>
            <person name="Liu J.E."/>
            <person name="Manci A.M."/>
            <person name="Nielsen D.A."/>
            <person name="Solomon M.B."/>
            <person name="Breakwell D.P."/>
            <person name="Burnett S.H."/>
            <person name="Grose J.H."/>
        </authorList>
    </citation>
    <scope>NUCLEOTIDE SEQUENCE [LARGE SCALE GENOMIC DNA]</scope>
    <source>
        <strain evidence="1 2">16</strain>
    </source>
</reference>
<dbReference type="Proteomes" id="UP000048984">
    <property type="component" value="Unassembled WGS sequence"/>
</dbReference>
<evidence type="ECO:0000313" key="1">
    <source>
        <dbReference type="EMBL" id="KPL52675.1"/>
    </source>
</evidence>
<proteinExistence type="predicted"/>
<evidence type="ECO:0008006" key="3">
    <source>
        <dbReference type="Google" id="ProtNLM"/>
    </source>
</evidence>
<dbReference type="STRING" id="665126.ABB55_10965"/>
<protein>
    <recommendedName>
        <fullName evidence="3">Alkaline proteinase inhibitor/ Outer membrane lipoprotein Omp19 domain-containing protein</fullName>
    </recommendedName>
</protein>
<gene>
    <name evidence="1" type="ORF">ABB55_10965</name>
</gene>